<dbReference type="Proteomes" id="UP000824007">
    <property type="component" value="Unassembled WGS sequence"/>
</dbReference>
<name>A0A9D1YPA0_9FIRM</name>
<dbReference type="Pfam" id="PF12679">
    <property type="entry name" value="ABC2_membrane_2"/>
    <property type="match status" value="1"/>
</dbReference>
<reference evidence="2" key="2">
    <citation type="submission" date="2021-04" db="EMBL/GenBank/DDBJ databases">
        <authorList>
            <person name="Gilroy R."/>
        </authorList>
    </citation>
    <scope>NUCLEOTIDE SEQUENCE</scope>
    <source>
        <strain evidence="2">ChiSxjej3B15-24422</strain>
    </source>
</reference>
<dbReference type="AlphaFoldDB" id="A0A9D1YPA0"/>
<evidence type="ECO:0000256" key="1">
    <source>
        <dbReference type="SAM" id="Phobius"/>
    </source>
</evidence>
<sequence>MLSSIRERADVFFRSVKIRDDAASHKGGLYALYRKELADHLRSRRFLIILALILLTSCASIYGALSGLSEAVEADPNNIFLKLFTLSGESIPSFLSFIALLGPFVGLTLGFDAINSERSEGTLNRLVSQPIYRDAVINGKFLAGATIIFIMVFSMGLVISAIGLITVGIPPTADEAGRIIAMLFFTSVYICFWLALSIFFSVICRHAATSAMIVIALWIFFALFMSLVVNIVMGALYPTEDVTTWGQLLDYYDLQYGLNRLSPYYLYSEAISTIMDPTVRTTNVILPQQLSGAISGYLSLGQSLLLVWPHLVGLLALTIIMFALSYICFMRREIRAR</sequence>
<dbReference type="GO" id="GO:0005886">
    <property type="term" value="C:plasma membrane"/>
    <property type="evidence" value="ECO:0007669"/>
    <property type="project" value="UniProtKB-SubCell"/>
</dbReference>
<protein>
    <submittedName>
        <fullName evidence="2">ABC transporter permease</fullName>
    </submittedName>
</protein>
<proteinExistence type="predicted"/>
<feature type="transmembrane region" description="Helical" evidence="1">
    <location>
        <begin position="91"/>
        <end position="111"/>
    </location>
</feature>
<feature type="transmembrane region" description="Helical" evidence="1">
    <location>
        <begin position="179"/>
        <end position="203"/>
    </location>
</feature>
<feature type="transmembrane region" description="Helical" evidence="1">
    <location>
        <begin position="141"/>
        <end position="167"/>
    </location>
</feature>
<dbReference type="GO" id="GO:0140359">
    <property type="term" value="F:ABC-type transporter activity"/>
    <property type="evidence" value="ECO:0007669"/>
    <property type="project" value="InterPro"/>
</dbReference>
<reference evidence="2" key="1">
    <citation type="journal article" date="2021" name="PeerJ">
        <title>Extensive microbial diversity within the chicken gut microbiome revealed by metagenomics and culture.</title>
        <authorList>
            <person name="Gilroy R."/>
            <person name="Ravi A."/>
            <person name="Getino M."/>
            <person name="Pursley I."/>
            <person name="Horton D.L."/>
            <person name="Alikhan N.F."/>
            <person name="Baker D."/>
            <person name="Gharbi K."/>
            <person name="Hall N."/>
            <person name="Watson M."/>
            <person name="Adriaenssens E.M."/>
            <person name="Foster-Nyarko E."/>
            <person name="Jarju S."/>
            <person name="Secka A."/>
            <person name="Antonio M."/>
            <person name="Oren A."/>
            <person name="Chaudhuri R.R."/>
            <person name="La Ragione R."/>
            <person name="Hildebrand F."/>
            <person name="Pallen M.J."/>
        </authorList>
    </citation>
    <scope>NUCLEOTIDE SEQUENCE</scope>
    <source>
        <strain evidence="2">ChiSxjej3B15-24422</strain>
    </source>
</reference>
<evidence type="ECO:0000313" key="3">
    <source>
        <dbReference type="Proteomes" id="UP000824007"/>
    </source>
</evidence>
<dbReference type="EMBL" id="DXDD01000084">
    <property type="protein sequence ID" value="HIY60316.1"/>
    <property type="molecule type" value="Genomic_DNA"/>
</dbReference>
<dbReference type="PANTHER" id="PTHR43471">
    <property type="entry name" value="ABC TRANSPORTER PERMEASE"/>
    <property type="match status" value="1"/>
</dbReference>
<organism evidence="2 3">
    <name type="scientific">Candidatus Eisenbergiella pullistercoris</name>
    <dbReference type="NCBI Taxonomy" id="2838555"/>
    <lineage>
        <taxon>Bacteria</taxon>
        <taxon>Bacillati</taxon>
        <taxon>Bacillota</taxon>
        <taxon>Clostridia</taxon>
        <taxon>Lachnospirales</taxon>
        <taxon>Lachnospiraceae</taxon>
        <taxon>Eisenbergiella</taxon>
    </lineage>
</organism>
<feature type="transmembrane region" description="Helical" evidence="1">
    <location>
        <begin position="46"/>
        <end position="65"/>
    </location>
</feature>
<feature type="transmembrane region" description="Helical" evidence="1">
    <location>
        <begin position="307"/>
        <end position="329"/>
    </location>
</feature>
<evidence type="ECO:0000313" key="2">
    <source>
        <dbReference type="EMBL" id="HIY60316.1"/>
    </source>
</evidence>
<keyword evidence="1" id="KW-0472">Membrane</keyword>
<feature type="transmembrane region" description="Helical" evidence="1">
    <location>
        <begin position="215"/>
        <end position="237"/>
    </location>
</feature>
<keyword evidence="1" id="KW-1133">Transmembrane helix</keyword>
<gene>
    <name evidence="2" type="ORF">H9831_06530</name>
</gene>
<comment type="caution">
    <text evidence="2">The sequence shown here is derived from an EMBL/GenBank/DDBJ whole genome shotgun (WGS) entry which is preliminary data.</text>
</comment>
<dbReference type="PANTHER" id="PTHR43471:SF14">
    <property type="entry name" value="ABC-2 TYPE TRANSPORT SYSTEM PERMEASE PROTEIN"/>
    <property type="match status" value="1"/>
</dbReference>
<accession>A0A9D1YPA0</accession>
<keyword evidence="1" id="KW-0812">Transmembrane</keyword>